<protein>
    <submittedName>
        <fullName evidence="1">Uncharacterized protein</fullName>
    </submittedName>
</protein>
<comment type="caution">
    <text evidence="1">The sequence shown here is derived from an EMBL/GenBank/DDBJ whole genome shotgun (WGS) entry which is preliminary data.</text>
</comment>
<evidence type="ECO:0000313" key="2">
    <source>
        <dbReference type="Proteomes" id="UP001055072"/>
    </source>
</evidence>
<evidence type="ECO:0000313" key="1">
    <source>
        <dbReference type="EMBL" id="KAI0093282.1"/>
    </source>
</evidence>
<gene>
    <name evidence="1" type="ORF">BDY19DRAFT_903047</name>
</gene>
<sequence length="1024" mass="114452">MCYTDNSADHATVFINAQLSSLWENSAACARKLGQNPQQRSETATNRYAIALAKYFSGRPRSGTSLPQDFDVTFNKPSLQFVCNHDAILRLTIAEGHYIIASSENGRSTPVPGKSSGRMKELKDVEVEFRIPFQISGIQGGLSMIGASHKGIKLLSLDFSAPQLYFMSPSVDGSDHEAVTLYLKGYLKLLQRAGHHILFCLPEFNDAGLQYTVDFSSAIEKFDGVDTVFTIPTQKINDFLSASWLNAKILSGTSGAPSSNGAGLALAQYSSAWSSRNFGIHFNIDFSPPVVAALCSQEVLITFDIESVSFYEGRHPETDATPIQTFTKWKFSFLSTVELDQDQGGGSVLRFVLDQSSYHYMDHLSAFPGYDVDKDDHGLKSLLREFFVTEYLIRIEREELHILYDSNALFDFLDVSDLPEDAEIEVSSGDETDSGRDSTSHGSGGGRTAPNSSKVFVRQETTTTSDVGAFDVVNAISQAAVNLHFRLSWESSRAKKTAWSSMITKWTHSEVFEATFKPITVRLLSNERAIVVIHMETGYLKVGQDGFDASAESYSFTRWRLAFEVPLCKCHHNEIPGVDASWVSRFQESVAFKEHGKASDREFSHIYANFKDAEFVPTFSQFTGLFSNGVHRESIIKINALLALIREQYFPMLMAAGYHVVYTIPVWKGSNAPAGAFTDFHFRVSSETVITRKTLKGRSHSNDPVIVIIGTTTARPLPQLRHDFPLNWLICMGRAMRSGSACISHNLFLHPKLLELFSAVNAMTTMVPFFTGLNGPNWGLRLVPWAEDEDRKHVSSNFKLEENSCVADELRYGWQHEARWTYEQLGSSWSSHQKYTASCHTVNRLIIPTTYKHGLLDIQIEGRVELRTGYGVGKSDSWVARAAMNWSSNLLVRTHQGCLYVSVDSARPIYEAKVVEGIHNDHKICDPEELLKKHFVKAPDLAAVAALFRQFEEPWKSSYPGEGAFNLAHPAFNKRGDLLFELRPFVPRGAPPVFRPRPQRHLTLKQSFGPSDFVLPRGRPGKYS</sequence>
<keyword evidence="2" id="KW-1185">Reference proteome</keyword>
<reference evidence="1" key="1">
    <citation type="journal article" date="2021" name="Environ. Microbiol.">
        <title>Gene family expansions and transcriptome signatures uncover fungal adaptations to wood decay.</title>
        <authorList>
            <person name="Hage H."/>
            <person name="Miyauchi S."/>
            <person name="Viragh M."/>
            <person name="Drula E."/>
            <person name="Min B."/>
            <person name="Chaduli D."/>
            <person name="Navarro D."/>
            <person name="Favel A."/>
            <person name="Norest M."/>
            <person name="Lesage-Meessen L."/>
            <person name="Balint B."/>
            <person name="Merenyi Z."/>
            <person name="de Eugenio L."/>
            <person name="Morin E."/>
            <person name="Martinez A.T."/>
            <person name="Baldrian P."/>
            <person name="Stursova M."/>
            <person name="Martinez M.J."/>
            <person name="Novotny C."/>
            <person name="Magnuson J.K."/>
            <person name="Spatafora J.W."/>
            <person name="Maurice S."/>
            <person name="Pangilinan J."/>
            <person name="Andreopoulos W."/>
            <person name="LaButti K."/>
            <person name="Hundley H."/>
            <person name="Na H."/>
            <person name="Kuo A."/>
            <person name="Barry K."/>
            <person name="Lipzen A."/>
            <person name="Henrissat B."/>
            <person name="Riley R."/>
            <person name="Ahrendt S."/>
            <person name="Nagy L.G."/>
            <person name="Grigoriev I.V."/>
            <person name="Martin F."/>
            <person name="Rosso M.N."/>
        </authorList>
    </citation>
    <scope>NUCLEOTIDE SEQUENCE</scope>
    <source>
        <strain evidence="1">CBS 384.51</strain>
    </source>
</reference>
<organism evidence="1 2">
    <name type="scientific">Irpex rosettiformis</name>
    <dbReference type="NCBI Taxonomy" id="378272"/>
    <lineage>
        <taxon>Eukaryota</taxon>
        <taxon>Fungi</taxon>
        <taxon>Dikarya</taxon>
        <taxon>Basidiomycota</taxon>
        <taxon>Agaricomycotina</taxon>
        <taxon>Agaricomycetes</taxon>
        <taxon>Polyporales</taxon>
        <taxon>Irpicaceae</taxon>
        <taxon>Irpex</taxon>
    </lineage>
</organism>
<name>A0ACB8UG14_9APHY</name>
<dbReference type="Proteomes" id="UP001055072">
    <property type="component" value="Unassembled WGS sequence"/>
</dbReference>
<proteinExistence type="predicted"/>
<dbReference type="EMBL" id="MU274902">
    <property type="protein sequence ID" value="KAI0093282.1"/>
    <property type="molecule type" value="Genomic_DNA"/>
</dbReference>
<accession>A0ACB8UG14</accession>